<sequence>MNTTVLTECLRHIILVTGFLLTGHVQFSHGISLQETGDILGMLCWVNMQPWLVHPTEIVRDKPVEKRLKLTHHWNGVNP</sequence>
<reference evidence="1 2" key="1">
    <citation type="submission" date="2023-08" db="EMBL/GenBank/DDBJ databases">
        <title>Oxalobacteraceae gen .nov., isolated from river sludge outside the plant.</title>
        <authorList>
            <person name="Zhao S.Y."/>
        </authorList>
    </citation>
    <scope>NUCLEOTIDE SEQUENCE [LARGE SCALE GENOMIC DNA]</scope>
    <source>
        <strain evidence="1 2">R-40</strain>
    </source>
</reference>
<dbReference type="EMBL" id="JAUYVH010000007">
    <property type="protein sequence ID" value="MDQ9171071.1"/>
    <property type="molecule type" value="Genomic_DNA"/>
</dbReference>
<evidence type="ECO:0008006" key="3">
    <source>
        <dbReference type="Google" id="ProtNLM"/>
    </source>
</evidence>
<comment type="caution">
    <text evidence="1">The sequence shown here is derived from an EMBL/GenBank/DDBJ whole genome shotgun (WGS) entry which is preliminary data.</text>
</comment>
<accession>A0ABU1BQ08</accession>
<name>A0ABU1BQ08_9BURK</name>
<organism evidence="1 2">
    <name type="scientific">Keguizhuia sedimenti</name>
    <dbReference type="NCBI Taxonomy" id="3064264"/>
    <lineage>
        <taxon>Bacteria</taxon>
        <taxon>Pseudomonadati</taxon>
        <taxon>Pseudomonadota</taxon>
        <taxon>Betaproteobacteria</taxon>
        <taxon>Burkholderiales</taxon>
        <taxon>Oxalobacteraceae</taxon>
        <taxon>Keguizhuia</taxon>
    </lineage>
</organism>
<evidence type="ECO:0000313" key="1">
    <source>
        <dbReference type="EMBL" id="MDQ9171071.1"/>
    </source>
</evidence>
<proteinExistence type="predicted"/>
<evidence type="ECO:0000313" key="2">
    <source>
        <dbReference type="Proteomes" id="UP001225596"/>
    </source>
</evidence>
<dbReference type="Proteomes" id="UP001225596">
    <property type="component" value="Unassembled WGS sequence"/>
</dbReference>
<dbReference type="RefSeq" id="WP_338437010.1">
    <property type="nucleotide sequence ID" value="NZ_JAUYVH010000007.1"/>
</dbReference>
<protein>
    <recommendedName>
        <fullName evidence="3">Secreted protein</fullName>
    </recommendedName>
</protein>
<gene>
    <name evidence="1" type="ORF">Q8A64_11700</name>
</gene>
<keyword evidence="2" id="KW-1185">Reference proteome</keyword>